<name>A0ABD4Z5G6_9CREN</name>
<proteinExistence type="predicted"/>
<dbReference type="AlphaFoldDB" id="A0ABD4Z5G6"/>
<dbReference type="EMBL" id="JASNVW010000001">
    <property type="protein sequence ID" value="MDK6028359.1"/>
    <property type="molecule type" value="Genomic_DNA"/>
</dbReference>
<dbReference type="Proteomes" id="UP001529235">
    <property type="component" value="Unassembled WGS sequence"/>
</dbReference>
<reference evidence="2 3" key="1">
    <citation type="submission" date="2023-05" db="EMBL/GenBank/DDBJ databases">
        <title>A new hyperthermophilic archaea 'Ignisphaera cupida' sp. nov. and description of the family 'Ignisphaeraceae' fam. nov.</title>
        <authorList>
            <person name="Podosokorskaya O.A."/>
            <person name="Elcheninov A.G."/>
            <person name="Klukina A."/>
            <person name="Merkel A.Y."/>
        </authorList>
    </citation>
    <scope>NUCLEOTIDE SEQUENCE [LARGE SCALE GENOMIC DNA]</scope>
    <source>
        <strain evidence="2 3">4213-co</strain>
    </source>
</reference>
<dbReference type="Pfam" id="PF01944">
    <property type="entry name" value="SpoIIM"/>
    <property type="match status" value="1"/>
</dbReference>
<keyword evidence="1" id="KW-0472">Membrane</keyword>
<dbReference type="RefSeq" id="WP_285273324.1">
    <property type="nucleotide sequence ID" value="NZ_JASNVW010000001.1"/>
</dbReference>
<evidence type="ECO:0000256" key="1">
    <source>
        <dbReference type="SAM" id="Phobius"/>
    </source>
</evidence>
<feature type="transmembrane region" description="Helical" evidence="1">
    <location>
        <begin position="12"/>
        <end position="32"/>
    </location>
</feature>
<keyword evidence="1" id="KW-1133">Transmembrane helix</keyword>
<organism evidence="2 3">
    <name type="scientific">Ignisphaera cupida</name>
    <dbReference type="NCBI Taxonomy" id="3050454"/>
    <lineage>
        <taxon>Archaea</taxon>
        <taxon>Thermoproteota</taxon>
        <taxon>Thermoprotei</taxon>
        <taxon>Desulfurococcales</taxon>
        <taxon>Desulfurococcaceae</taxon>
        <taxon>Ignisphaera</taxon>
    </lineage>
</organism>
<feature type="transmembrane region" description="Helical" evidence="1">
    <location>
        <begin position="76"/>
        <end position="97"/>
    </location>
</feature>
<comment type="caution">
    <text evidence="2">The sequence shown here is derived from an EMBL/GenBank/DDBJ whole genome shotgun (WGS) entry which is preliminary data.</text>
</comment>
<sequence length="191" mass="21759">MSILKMFVNDLPLIGAVLVFSIIFFSVATLFIDVPQQFVDTIRDEVKKMESIARETNFLAILLAIFSNNAQVNIMISIPFLNIVMYPTMILSTAWALRVYVGLQSSKANIFNDLVYFLALLFLMPHFYIEFFSYSLSLVASMKLAISMLKKEINKEKVRYFLFLVVFSMALLFIAAFIEATLMRVLASSSL</sequence>
<feature type="transmembrane region" description="Helical" evidence="1">
    <location>
        <begin position="161"/>
        <end position="187"/>
    </location>
</feature>
<dbReference type="InterPro" id="IPR002798">
    <property type="entry name" value="SpoIIM-like"/>
</dbReference>
<keyword evidence="1" id="KW-0812">Transmembrane</keyword>
<evidence type="ECO:0000313" key="2">
    <source>
        <dbReference type="EMBL" id="MDK6028359.1"/>
    </source>
</evidence>
<gene>
    <name evidence="2" type="ORF">QPL79_03150</name>
</gene>
<protein>
    <submittedName>
        <fullName evidence="2">Stage II sporulation protein M</fullName>
    </submittedName>
</protein>
<accession>A0ABD4Z5G6</accession>
<keyword evidence="3" id="KW-1185">Reference proteome</keyword>
<evidence type="ECO:0000313" key="3">
    <source>
        <dbReference type="Proteomes" id="UP001529235"/>
    </source>
</evidence>